<dbReference type="EMBL" id="JBJKFK010000056">
    <property type="protein sequence ID" value="KAL3320375.1"/>
    <property type="molecule type" value="Genomic_DNA"/>
</dbReference>
<accession>A0ABD2QLR1</accession>
<dbReference type="Pfam" id="PF00135">
    <property type="entry name" value="COesterase"/>
    <property type="match status" value="1"/>
</dbReference>
<dbReference type="Proteomes" id="UP001626550">
    <property type="component" value="Unassembled WGS sequence"/>
</dbReference>
<proteinExistence type="predicted"/>
<dbReference type="AlphaFoldDB" id="A0ABD2QLR1"/>
<dbReference type="PANTHER" id="PTHR45237:SF2">
    <property type="entry name" value="POSSIBLE PARA-NITROBENZYL ESTERASE"/>
    <property type="match status" value="1"/>
</dbReference>
<reference evidence="2 3" key="1">
    <citation type="submission" date="2024-11" db="EMBL/GenBank/DDBJ databases">
        <title>Adaptive evolution of stress response genes in parasites aligns with host niche diversity.</title>
        <authorList>
            <person name="Hahn C."/>
            <person name="Resl P."/>
        </authorList>
    </citation>
    <scope>NUCLEOTIDE SEQUENCE [LARGE SCALE GENOMIC DNA]</scope>
    <source>
        <strain evidence="2">EGGRZ-B1_66</strain>
        <tissue evidence="2">Body</tissue>
    </source>
</reference>
<dbReference type="InterPro" id="IPR002018">
    <property type="entry name" value="CarbesteraseB"/>
</dbReference>
<organism evidence="2 3">
    <name type="scientific">Cichlidogyrus casuarinus</name>
    <dbReference type="NCBI Taxonomy" id="1844966"/>
    <lineage>
        <taxon>Eukaryota</taxon>
        <taxon>Metazoa</taxon>
        <taxon>Spiralia</taxon>
        <taxon>Lophotrochozoa</taxon>
        <taxon>Platyhelminthes</taxon>
        <taxon>Monogenea</taxon>
        <taxon>Monopisthocotylea</taxon>
        <taxon>Dactylogyridea</taxon>
        <taxon>Ancyrocephalidae</taxon>
        <taxon>Cichlidogyrus</taxon>
    </lineage>
</organism>
<feature type="domain" description="Carboxylesterase type B" evidence="1">
    <location>
        <begin position="47"/>
        <end position="111"/>
    </location>
</feature>
<evidence type="ECO:0000313" key="2">
    <source>
        <dbReference type="EMBL" id="KAL3320375.1"/>
    </source>
</evidence>
<dbReference type="Gene3D" id="3.40.50.1820">
    <property type="entry name" value="alpha/beta hydrolase"/>
    <property type="match status" value="1"/>
</dbReference>
<evidence type="ECO:0000259" key="1">
    <source>
        <dbReference type="Pfam" id="PF00135"/>
    </source>
</evidence>
<gene>
    <name evidence="2" type="ORF">Ciccas_000935</name>
</gene>
<comment type="caution">
    <text evidence="2">The sequence shown here is derived from an EMBL/GenBank/DDBJ whole genome shotgun (WGS) entry which is preliminary data.</text>
</comment>
<keyword evidence="3" id="KW-1185">Reference proteome</keyword>
<dbReference type="PANTHER" id="PTHR45237">
    <property type="entry name" value="POSSIBLE PARA-NITROBENZYL ESTERASE"/>
    <property type="match status" value="1"/>
</dbReference>
<dbReference type="SUPFAM" id="SSF53474">
    <property type="entry name" value="alpha/beta-Hydrolases"/>
    <property type="match status" value="1"/>
</dbReference>
<dbReference type="InterPro" id="IPR029058">
    <property type="entry name" value="AB_hydrolase_fold"/>
</dbReference>
<name>A0ABD2QLR1_9PLAT</name>
<protein>
    <recommendedName>
        <fullName evidence="1">Carboxylesterase type B domain-containing protein</fullName>
    </recommendedName>
</protein>
<evidence type="ECO:0000313" key="3">
    <source>
        <dbReference type="Proteomes" id="UP001626550"/>
    </source>
</evidence>
<sequence>MPRAFFGTSGGFLIFVVATLENVKTVMLPLLLILQTSAIPYCFSLVQVETQFGFINGHTQTVMNKQIYSFLGVPYAQLSNRFSTSTYPEHWSQPYNATSLPPLCYQPKTPRELIEKIHLIS</sequence>